<feature type="region of interest" description="Disordered" evidence="2">
    <location>
        <begin position="354"/>
        <end position="376"/>
    </location>
</feature>
<dbReference type="InterPro" id="IPR022194">
    <property type="entry name" value="DUF3719"/>
</dbReference>
<feature type="domain" description="DUF3719" evidence="3">
    <location>
        <begin position="1"/>
        <end position="65"/>
    </location>
</feature>
<evidence type="ECO:0000313" key="5">
    <source>
        <dbReference type="Proteomes" id="UP000694540"/>
    </source>
</evidence>
<sequence length="402" mass="44441">MLFEGKVSPQTQNLLAECSEWARRSLHLRVLGRQLILPTDEGVQHFQGTGPASAVHKPSSDAFAHKSNVRELCVSGSQIVLASLPAPAPPGPEVTGVADLPACSSLEEEVYGVDGKIEEYFAFDRKEDDEDCLEKRSARRHSTWRKHGLPPVSPHNCIREAVAAEVFDHVWTDVVKILETLIRKHWEITLTEGKKQKEKWKGAENKSPPVLLSHVNADVSSVPLSRSSHTRSISLVSHLNPPQIHRFSNNFYNDLNGVMTIQAKPLQQRPTYFADRTQNEQDDKALGLGASALSSAQHRLARISDARGLQTPAKRTLAHRRLPSLPSDAQRIKIPSVYSDEVLRGTTANWLGSHGLPTSSDLEEQVTPNRLRDGGAERGTAWIPPCCLQRKASTKPCVECNT</sequence>
<evidence type="ECO:0000256" key="2">
    <source>
        <dbReference type="SAM" id="MobiDB-lite"/>
    </source>
</evidence>
<organism evidence="4 5">
    <name type="scientific">Catagonus wagneri</name>
    <name type="common">Chacoan peccary</name>
    <dbReference type="NCBI Taxonomy" id="51154"/>
    <lineage>
        <taxon>Eukaryota</taxon>
        <taxon>Metazoa</taxon>
        <taxon>Chordata</taxon>
        <taxon>Craniata</taxon>
        <taxon>Vertebrata</taxon>
        <taxon>Euteleostomi</taxon>
        <taxon>Mammalia</taxon>
        <taxon>Eutheria</taxon>
        <taxon>Laurasiatheria</taxon>
        <taxon>Artiodactyla</taxon>
        <taxon>Suina</taxon>
        <taxon>Tayassuidae</taxon>
        <taxon>Catagonus</taxon>
    </lineage>
</organism>
<dbReference type="InterPro" id="IPR039630">
    <property type="entry name" value="FAM149"/>
</dbReference>
<dbReference type="Pfam" id="PF12516">
    <property type="entry name" value="DUF3719"/>
    <property type="match status" value="1"/>
</dbReference>
<name>A0A8C3VUI1_9CETA</name>
<evidence type="ECO:0000313" key="4">
    <source>
        <dbReference type="Ensembl" id="ENSCWAP00000004834.1"/>
    </source>
</evidence>
<dbReference type="Proteomes" id="UP000694540">
    <property type="component" value="Unplaced"/>
</dbReference>
<dbReference type="PANTHER" id="PTHR31997:SF2">
    <property type="entry name" value="PROTEIN FAM149A"/>
    <property type="match status" value="1"/>
</dbReference>
<dbReference type="GeneTree" id="ENSGT00530000063727"/>
<reference evidence="4" key="1">
    <citation type="submission" date="2025-08" db="UniProtKB">
        <authorList>
            <consortium name="Ensembl"/>
        </authorList>
    </citation>
    <scope>IDENTIFICATION</scope>
</reference>
<proteinExistence type="inferred from homology"/>
<dbReference type="PANTHER" id="PTHR31997">
    <property type="entry name" value="AGAP003710-PA"/>
    <property type="match status" value="1"/>
</dbReference>
<evidence type="ECO:0000256" key="1">
    <source>
        <dbReference type="ARBA" id="ARBA00008309"/>
    </source>
</evidence>
<accession>A0A8C3VUI1</accession>
<reference evidence="4" key="2">
    <citation type="submission" date="2025-09" db="UniProtKB">
        <authorList>
            <consortium name="Ensembl"/>
        </authorList>
    </citation>
    <scope>IDENTIFICATION</scope>
</reference>
<dbReference type="AlphaFoldDB" id="A0A8C3VUI1"/>
<comment type="similarity">
    <text evidence="1">Belongs to the FAM149 family.</text>
</comment>
<evidence type="ECO:0000259" key="3">
    <source>
        <dbReference type="Pfam" id="PF12516"/>
    </source>
</evidence>
<protein>
    <submittedName>
        <fullName evidence="4">Family with sequence similarity 149 member A</fullName>
    </submittedName>
</protein>
<dbReference type="Ensembl" id="ENSCWAT00000005233.1">
    <property type="protein sequence ID" value="ENSCWAP00000004834.1"/>
    <property type="gene ID" value="ENSCWAG00000003725.1"/>
</dbReference>
<keyword evidence="5" id="KW-1185">Reference proteome</keyword>